<dbReference type="Pfam" id="PF17900">
    <property type="entry name" value="Peptidase_M1_N"/>
    <property type="match status" value="1"/>
</dbReference>
<feature type="binding site" evidence="17">
    <location>
        <position position="470"/>
    </location>
    <ligand>
        <name>Zn(2+)</name>
        <dbReference type="ChEBI" id="CHEBI:29105"/>
        <note>catalytic</note>
    </ligand>
</feature>
<keyword evidence="8" id="KW-0378">Hydrolase</keyword>
<evidence type="ECO:0000256" key="15">
    <source>
        <dbReference type="ARBA" id="ARBA00023180"/>
    </source>
</evidence>
<feature type="region of interest" description="Disordered" evidence="19">
    <location>
        <begin position="112"/>
        <end position="141"/>
    </location>
</feature>
<dbReference type="GO" id="GO:0042277">
    <property type="term" value="F:peptide binding"/>
    <property type="evidence" value="ECO:0007669"/>
    <property type="project" value="TreeGrafter"/>
</dbReference>
<evidence type="ECO:0000256" key="20">
    <source>
        <dbReference type="SAM" id="Phobius"/>
    </source>
</evidence>
<dbReference type="GO" id="GO:0005615">
    <property type="term" value="C:extracellular space"/>
    <property type="evidence" value="ECO:0007669"/>
    <property type="project" value="TreeGrafter"/>
</dbReference>
<dbReference type="InterPro" id="IPR050344">
    <property type="entry name" value="Peptidase_M1_aminopeptidases"/>
</dbReference>
<evidence type="ECO:0000256" key="3">
    <source>
        <dbReference type="ARBA" id="ARBA00010136"/>
    </source>
</evidence>
<proteinExistence type="inferred from homology"/>
<dbReference type="InterPro" id="IPR024571">
    <property type="entry name" value="ERAP1-like_C_dom"/>
</dbReference>
<keyword evidence="11 20" id="KW-1133">Transmembrane helix</keyword>
<dbReference type="OrthoDB" id="510539at2759"/>
<dbReference type="GO" id="GO:0005737">
    <property type="term" value="C:cytoplasm"/>
    <property type="evidence" value="ECO:0007669"/>
    <property type="project" value="TreeGrafter"/>
</dbReference>
<evidence type="ECO:0000256" key="10">
    <source>
        <dbReference type="ARBA" id="ARBA00022968"/>
    </source>
</evidence>
<evidence type="ECO:0000256" key="18">
    <source>
        <dbReference type="PIRSR" id="PIRSR634016-4"/>
    </source>
</evidence>
<keyword evidence="13 20" id="KW-0472">Membrane</keyword>
<dbReference type="RefSeq" id="XP_022311406.1">
    <property type="nucleotide sequence ID" value="XM_022455698.1"/>
</dbReference>
<dbReference type="GO" id="GO:0008270">
    <property type="term" value="F:zinc ion binding"/>
    <property type="evidence" value="ECO:0007669"/>
    <property type="project" value="InterPro"/>
</dbReference>
<dbReference type="SUPFAM" id="SSF63737">
    <property type="entry name" value="Leukotriene A4 hydrolase N-terminal domain"/>
    <property type="match status" value="1"/>
</dbReference>
<dbReference type="Proteomes" id="UP000694844">
    <property type="component" value="Chromosome 10"/>
</dbReference>
<feature type="compositionally biased region" description="Basic and acidic residues" evidence="19">
    <location>
        <begin position="125"/>
        <end position="141"/>
    </location>
</feature>
<evidence type="ECO:0000256" key="19">
    <source>
        <dbReference type="SAM" id="MobiDB-lite"/>
    </source>
</evidence>
<evidence type="ECO:0000259" key="21">
    <source>
        <dbReference type="Pfam" id="PF01433"/>
    </source>
</evidence>
<dbReference type="FunFam" id="2.60.40.1730:FF:000012">
    <property type="entry name" value="Aminopeptidase N"/>
    <property type="match status" value="1"/>
</dbReference>
<dbReference type="InterPro" id="IPR027268">
    <property type="entry name" value="Peptidase_M4/M1_CTD_sf"/>
</dbReference>
<feature type="binding site" evidence="17">
    <location>
        <position position="451"/>
    </location>
    <ligand>
        <name>Zn(2+)</name>
        <dbReference type="ChEBI" id="CHEBI:29105"/>
        <note>catalytic</note>
    </ligand>
</feature>
<dbReference type="GeneID" id="111116710"/>
<evidence type="ECO:0000256" key="9">
    <source>
        <dbReference type="ARBA" id="ARBA00022833"/>
    </source>
</evidence>
<organism evidence="24 25">
    <name type="scientific">Crassostrea virginica</name>
    <name type="common">Eastern oyster</name>
    <dbReference type="NCBI Taxonomy" id="6565"/>
    <lineage>
        <taxon>Eukaryota</taxon>
        <taxon>Metazoa</taxon>
        <taxon>Spiralia</taxon>
        <taxon>Lophotrochozoa</taxon>
        <taxon>Mollusca</taxon>
        <taxon>Bivalvia</taxon>
        <taxon>Autobranchia</taxon>
        <taxon>Pteriomorphia</taxon>
        <taxon>Ostreida</taxon>
        <taxon>Ostreoidea</taxon>
        <taxon>Ostreidae</taxon>
        <taxon>Crassostrea</taxon>
    </lineage>
</organism>
<feature type="domain" description="Aminopeptidase N-like N-terminal" evidence="23">
    <location>
        <begin position="154"/>
        <end position="340"/>
    </location>
</feature>
<reference evidence="25" key="1">
    <citation type="submission" date="2025-08" db="UniProtKB">
        <authorList>
            <consortium name="RefSeq"/>
        </authorList>
    </citation>
    <scope>IDENTIFICATION</scope>
    <source>
        <tissue evidence="25">Whole sample</tissue>
    </source>
</reference>
<dbReference type="PANTHER" id="PTHR11533:SF294">
    <property type="entry name" value="THYROTROPIN-RELEASING HORMONE-DEGRADING ECTOENZYME"/>
    <property type="match status" value="1"/>
</dbReference>
<evidence type="ECO:0000256" key="7">
    <source>
        <dbReference type="ARBA" id="ARBA00022723"/>
    </source>
</evidence>
<dbReference type="KEGG" id="cvn:111116710"/>
<evidence type="ECO:0000256" key="11">
    <source>
        <dbReference type="ARBA" id="ARBA00022989"/>
    </source>
</evidence>
<dbReference type="SUPFAM" id="SSF55486">
    <property type="entry name" value="Metalloproteases ('zincins'), catalytic domain"/>
    <property type="match status" value="1"/>
</dbReference>
<dbReference type="PRINTS" id="PR00756">
    <property type="entry name" value="ALADIPTASE"/>
</dbReference>
<feature type="region of interest" description="Disordered" evidence="19">
    <location>
        <begin position="1"/>
        <end position="21"/>
    </location>
</feature>
<feature type="site" description="Transition state stabilizer" evidence="18">
    <location>
        <position position="534"/>
    </location>
</feature>
<dbReference type="CDD" id="cd09601">
    <property type="entry name" value="M1_APN-Q_like"/>
    <property type="match status" value="1"/>
</dbReference>
<dbReference type="Pfam" id="PF01433">
    <property type="entry name" value="Peptidase_M1"/>
    <property type="match status" value="1"/>
</dbReference>
<evidence type="ECO:0000313" key="25">
    <source>
        <dbReference type="RefSeq" id="XP_022311406.1"/>
    </source>
</evidence>
<sequence>MKMEKKGNDSSAPQGKESNGKALSMEKKELFVEYSTDRRTGCYLSRFQVSCLILGNLLILCTAVALVAFVKKERIIYSSMADAFCSCETPRPNTNVTLEYYYVRNQTSAATLPESLTEGENSTSIEKEEEPKDDPQDSDYEPWREIRLSGDLMPILYEIDMKVDLSNLTYKGRVDMFLKCTKNTYFVIFHISQIFLTRKSVKVMEKETLQELEIVKQFRYIRNQFWVIELHSELSAGTVYKVSVGYRGHLHEDLRGIYLSKYVTPEGETRRLAATQLQSTDARKMFPCLDEPALKAAFQLTLTYEEEYEAISNTPGVTESVGGGWKTTRFQETPVMSTYLLAVVISNFSHQELVLENGYEIRVWSQPDKIGQTSYAIQMIRRCLQFFTEYFNIEDTLTKTDHVAVPDFSGGAMENWGLVLYRETALLYEPGVSSSENKLMVTLIVAHEVAHTWFGNMVTMKWWDDLWLNEGFASLLMYFAMDAIYPEWNVFTLFVVAKEVFPVMVKDALTTSHPVSTPIATPDDIAESFDSISYSKGMAVLRMLMGFVGWEDFQKGLRMYVTKYKFKNAKMEQLWDTFTEAVNYKYDITTVMTTWTRQMGYPVITMRAQADCYHLSQSRFLLDHLNETEVNEASDGYTWVVPFTYITENDDQPQLIWMNRTSAVIPRWNNTWILANYDYTGFYRVNYETSMWERLAAQLNQNHTVFPEANRAGLIGDAFNLARAKLLDYDVALNMTTYLKQERSYAPWVAFVDSIEYIRSSISKSGAYVLMQKYLRDLVAPVFDCLDMNEDGILPERYVRQIILKLACDVGHPKAVQYAKDLFYRWMHEKITLPSDYSSVIYSVGVREGGLEEWDYVWNRSLATNVAVEREMLMEALGQSQKPWLLWRFANWIFDPTRIRMQDVRTVISYLSKRPLGRMISLHLLMTKWDRLNEQFGFDNFLLREMIAEVTQFVNSEFEYKQLSTLFRDKPPKVAKKEALNSLALIKANIHWMDDNYDVITDWLRDHVVGML</sequence>
<keyword evidence="12" id="KW-0482">Metalloprotease</keyword>
<feature type="domain" description="ERAP1-like C-terminal" evidence="22">
    <location>
        <begin position="672"/>
        <end position="984"/>
    </location>
</feature>
<name>A0A8B8C9G3_CRAVI</name>
<dbReference type="InterPro" id="IPR042097">
    <property type="entry name" value="Aminopeptidase_N-like_N_sf"/>
</dbReference>
<keyword evidence="14" id="KW-1015">Disulfide bond</keyword>
<evidence type="ECO:0000259" key="23">
    <source>
        <dbReference type="Pfam" id="PF17900"/>
    </source>
</evidence>
<feature type="active site" description="Proton acceptor" evidence="16">
    <location>
        <position position="448"/>
    </location>
</feature>
<keyword evidence="6 20" id="KW-0812">Transmembrane</keyword>
<feature type="transmembrane region" description="Helical" evidence="20">
    <location>
        <begin position="47"/>
        <end position="70"/>
    </location>
</feature>
<evidence type="ECO:0000256" key="1">
    <source>
        <dbReference type="ARBA" id="ARBA00004236"/>
    </source>
</evidence>
<comment type="cofactor">
    <cofactor evidence="17">
        <name>Zn(2+)</name>
        <dbReference type="ChEBI" id="CHEBI:29105"/>
    </cofactor>
    <text evidence="17">Binds 1 zinc ion per subunit.</text>
</comment>
<dbReference type="Gene3D" id="2.60.40.1910">
    <property type="match status" value="1"/>
</dbReference>
<evidence type="ECO:0000259" key="22">
    <source>
        <dbReference type="Pfam" id="PF11838"/>
    </source>
</evidence>
<feature type="binding site" evidence="17">
    <location>
        <position position="447"/>
    </location>
    <ligand>
        <name>Zn(2+)</name>
        <dbReference type="ChEBI" id="CHEBI:29105"/>
        <note>catalytic</note>
    </ligand>
</feature>
<evidence type="ECO:0000256" key="4">
    <source>
        <dbReference type="ARBA" id="ARBA00022475"/>
    </source>
</evidence>
<dbReference type="PANTHER" id="PTHR11533">
    <property type="entry name" value="PROTEASE M1 ZINC METALLOPROTEASE"/>
    <property type="match status" value="1"/>
</dbReference>
<dbReference type="Pfam" id="PF11838">
    <property type="entry name" value="ERAP1_C"/>
    <property type="match status" value="1"/>
</dbReference>
<dbReference type="FunFam" id="2.60.40.1910:FF:000006">
    <property type="entry name" value="Aminopeptidase"/>
    <property type="match status" value="1"/>
</dbReference>
<dbReference type="GO" id="GO:0070006">
    <property type="term" value="F:metalloaminopeptidase activity"/>
    <property type="evidence" value="ECO:0007669"/>
    <property type="project" value="TreeGrafter"/>
</dbReference>
<evidence type="ECO:0000256" key="5">
    <source>
        <dbReference type="ARBA" id="ARBA00022670"/>
    </source>
</evidence>
<evidence type="ECO:0000256" key="17">
    <source>
        <dbReference type="PIRSR" id="PIRSR634016-3"/>
    </source>
</evidence>
<dbReference type="InterPro" id="IPR001930">
    <property type="entry name" value="Peptidase_M1"/>
</dbReference>
<keyword evidence="9 17" id="KW-0862">Zinc</keyword>
<evidence type="ECO:0000256" key="13">
    <source>
        <dbReference type="ARBA" id="ARBA00023136"/>
    </source>
</evidence>
<evidence type="ECO:0000256" key="6">
    <source>
        <dbReference type="ARBA" id="ARBA00022692"/>
    </source>
</evidence>
<keyword evidence="15" id="KW-0325">Glycoprotein</keyword>
<evidence type="ECO:0000313" key="24">
    <source>
        <dbReference type="Proteomes" id="UP000694844"/>
    </source>
</evidence>
<comment type="subcellular location">
    <subcellularLocation>
        <location evidence="1">Cell membrane</location>
    </subcellularLocation>
    <subcellularLocation>
        <location evidence="2">Membrane</location>
        <topology evidence="2">Single-pass type II membrane protein</topology>
    </subcellularLocation>
</comment>
<dbReference type="GO" id="GO:0005886">
    <property type="term" value="C:plasma membrane"/>
    <property type="evidence" value="ECO:0007669"/>
    <property type="project" value="UniProtKB-SubCell"/>
</dbReference>
<dbReference type="Gene3D" id="1.10.390.10">
    <property type="entry name" value="Neutral Protease Domain 2"/>
    <property type="match status" value="1"/>
</dbReference>
<dbReference type="GO" id="GO:0043171">
    <property type="term" value="P:peptide catabolic process"/>
    <property type="evidence" value="ECO:0007669"/>
    <property type="project" value="TreeGrafter"/>
</dbReference>
<dbReference type="FunFam" id="1.25.50.20:FF:000001">
    <property type="entry name" value="Aminopeptidase"/>
    <property type="match status" value="1"/>
</dbReference>
<keyword evidence="24" id="KW-1185">Reference proteome</keyword>
<keyword evidence="5" id="KW-0645">Protease</keyword>
<feature type="domain" description="Peptidase M1 membrane alanine aminopeptidase" evidence="21">
    <location>
        <begin position="375"/>
        <end position="595"/>
    </location>
</feature>
<accession>A0A8B8C9G3</accession>
<dbReference type="InterPro" id="IPR014782">
    <property type="entry name" value="Peptidase_M1_dom"/>
</dbReference>
<dbReference type="Gene3D" id="1.25.50.20">
    <property type="match status" value="1"/>
</dbReference>
<comment type="similarity">
    <text evidence="3">Belongs to the peptidase M1 family.</text>
</comment>
<dbReference type="Gene3D" id="2.60.40.1730">
    <property type="entry name" value="tricorn interacting facor f3 domain"/>
    <property type="match status" value="1"/>
</dbReference>
<dbReference type="GO" id="GO:0006508">
    <property type="term" value="P:proteolysis"/>
    <property type="evidence" value="ECO:0007669"/>
    <property type="project" value="UniProtKB-KW"/>
</dbReference>
<evidence type="ECO:0000256" key="8">
    <source>
        <dbReference type="ARBA" id="ARBA00022801"/>
    </source>
</evidence>
<dbReference type="InterPro" id="IPR034016">
    <property type="entry name" value="M1_APN-typ"/>
</dbReference>
<dbReference type="AlphaFoldDB" id="A0A8B8C9G3"/>
<keyword evidence="10" id="KW-0735">Signal-anchor</keyword>
<protein>
    <submittedName>
        <fullName evidence="25">Glutamyl aminopeptidase-like</fullName>
    </submittedName>
</protein>
<dbReference type="InterPro" id="IPR045357">
    <property type="entry name" value="Aminopeptidase_N-like_N"/>
</dbReference>
<dbReference type="FunFam" id="1.10.390.10:FF:000016">
    <property type="entry name" value="Glutamyl aminopeptidase"/>
    <property type="match status" value="1"/>
</dbReference>
<evidence type="ECO:0000256" key="2">
    <source>
        <dbReference type="ARBA" id="ARBA00004606"/>
    </source>
</evidence>
<evidence type="ECO:0000256" key="12">
    <source>
        <dbReference type="ARBA" id="ARBA00023049"/>
    </source>
</evidence>
<keyword evidence="4" id="KW-1003">Cell membrane</keyword>
<keyword evidence="7 17" id="KW-0479">Metal-binding</keyword>
<evidence type="ECO:0000256" key="14">
    <source>
        <dbReference type="ARBA" id="ARBA00023157"/>
    </source>
</evidence>
<gene>
    <name evidence="25" type="primary">LOC111116710</name>
</gene>
<evidence type="ECO:0000256" key="16">
    <source>
        <dbReference type="PIRSR" id="PIRSR634016-1"/>
    </source>
</evidence>